<feature type="compositionally biased region" description="Gly residues" evidence="1">
    <location>
        <begin position="434"/>
        <end position="453"/>
    </location>
</feature>
<protein>
    <submittedName>
        <fullName evidence="2">Uncharacterized protein</fullName>
    </submittedName>
</protein>
<evidence type="ECO:0000313" key="3">
    <source>
        <dbReference type="Proteomes" id="UP000799772"/>
    </source>
</evidence>
<dbReference type="AlphaFoldDB" id="A0A9P4IIQ9"/>
<feature type="region of interest" description="Disordered" evidence="1">
    <location>
        <begin position="388"/>
        <end position="462"/>
    </location>
</feature>
<gene>
    <name evidence="2" type="ORF">NA57DRAFT_71382</name>
</gene>
<dbReference type="EMBL" id="ML978122">
    <property type="protein sequence ID" value="KAF2102381.1"/>
    <property type="molecule type" value="Genomic_DNA"/>
</dbReference>
<feature type="region of interest" description="Disordered" evidence="1">
    <location>
        <begin position="329"/>
        <end position="355"/>
    </location>
</feature>
<comment type="caution">
    <text evidence="2">The sequence shown here is derived from an EMBL/GenBank/DDBJ whole genome shotgun (WGS) entry which is preliminary data.</text>
</comment>
<accession>A0A9P4IIQ9</accession>
<feature type="compositionally biased region" description="Polar residues" evidence="1">
    <location>
        <begin position="267"/>
        <end position="276"/>
    </location>
</feature>
<evidence type="ECO:0000313" key="2">
    <source>
        <dbReference type="EMBL" id="KAF2102381.1"/>
    </source>
</evidence>
<reference evidence="2" key="1">
    <citation type="journal article" date="2020" name="Stud. Mycol.">
        <title>101 Dothideomycetes genomes: a test case for predicting lifestyles and emergence of pathogens.</title>
        <authorList>
            <person name="Haridas S."/>
            <person name="Albert R."/>
            <person name="Binder M."/>
            <person name="Bloem J."/>
            <person name="Labutti K."/>
            <person name="Salamov A."/>
            <person name="Andreopoulos B."/>
            <person name="Baker S."/>
            <person name="Barry K."/>
            <person name="Bills G."/>
            <person name="Bluhm B."/>
            <person name="Cannon C."/>
            <person name="Castanera R."/>
            <person name="Culley D."/>
            <person name="Daum C."/>
            <person name="Ezra D."/>
            <person name="Gonzalez J."/>
            <person name="Henrissat B."/>
            <person name="Kuo A."/>
            <person name="Liang C."/>
            <person name="Lipzen A."/>
            <person name="Lutzoni F."/>
            <person name="Magnuson J."/>
            <person name="Mondo S."/>
            <person name="Nolan M."/>
            <person name="Ohm R."/>
            <person name="Pangilinan J."/>
            <person name="Park H.-J."/>
            <person name="Ramirez L."/>
            <person name="Alfaro M."/>
            <person name="Sun H."/>
            <person name="Tritt A."/>
            <person name="Yoshinaga Y."/>
            <person name="Zwiers L.-H."/>
            <person name="Turgeon B."/>
            <person name="Goodwin S."/>
            <person name="Spatafora J."/>
            <person name="Crous P."/>
            <person name="Grigoriev I."/>
        </authorList>
    </citation>
    <scope>NUCLEOTIDE SEQUENCE</scope>
    <source>
        <strain evidence="2">CBS 133067</strain>
    </source>
</reference>
<feature type="compositionally biased region" description="Gly residues" evidence="1">
    <location>
        <begin position="407"/>
        <end position="425"/>
    </location>
</feature>
<feature type="compositionally biased region" description="Polar residues" evidence="1">
    <location>
        <begin position="342"/>
        <end position="355"/>
    </location>
</feature>
<evidence type="ECO:0000256" key="1">
    <source>
        <dbReference type="SAM" id="MobiDB-lite"/>
    </source>
</evidence>
<sequence>MGTYMFVDVVRYSQRYFNETIKAADVVLIVNRRKNTTRTETHFIDLPEGYTRPPVDSAGSAIFTVTTDFNNNGTTVITFPTEYTLYDSSYSFNGTLATTTTGGDAVCKRAPNGTTVTLPSHPQPGPTTFPPDIYSYVGNKDISIPFPKGGDTRGVFYTTYYDQIDETDFYQSVFPGEAAFKSCNWPLLPAPATILDTAYLLTDTSVSYEDDEPATPPPGRKTDQDTSSSGGHRATPHLAHTEATVPTSPETKPTAGGGGGGKGQASEGANSQSEGNNGDGLAGAIASAASAARTATTPKTTATAAAAHDSQDNNQAGGIAGVIASAASNAQPQNSPGRPAQAQDTPNSPAQPTATPARTIVQNGVTVSADNGGHLVAGGQTLTPGSTVFVTPSSGASPVPVVIQTTGGSGSGSGSGSGGGSGPKGDSGSNDGSGSNGGSGSGNSGGSGSGSGSRNGNTVLVIGGSTTTLSSGAFESLGSTPAGASLVPQPIVVGGITFTPTATAPGAAPTAFVISGQTLAPSHPITVGSGSDTTVVALTTNAAGSSVLVVGSSTSVLPTPTPGSGTGSGSAQSTIGIGDYIISALGGSVASSIEAAGSITAAVFTVPASGTRRAETVTAVEISSGVFVIPGVNGQPARTITVGGEDVTIDDVEVSAVGTGVVIEGNGKKTTVGVSTDAVETGSTGPQSTTGFVQFEGAASEMIGTQWDWVMILCLLFTAARELL</sequence>
<dbReference type="Proteomes" id="UP000799772">
    <property type="component" value="Unassembled WGS sequence"/>
</dbReference>
<keyword evidence="3" id="KW-1185">Reference proteome</keyword>
<name>A0A9P4IIQ9_9PEZI</name>
<proteinExistence type="predicted"/>
<feature type="region of interest" description="Disordered" evidence="1">
    <location>
        <begin position="208"/>
        <end position="282"/>
    </location>
</feature>
<organism evidence="2 3">
    <name type="scientific">Rhizodiscina lignyota</name>
    <dbReference type="NCBI Taxonomy" id="1504668"/>
    <lineage>
        <taxon>Eukaryota</taxon>
        <taxon>Fungi</taxon>
        <taxon>Dikarya</taxon>
        <taxon>Ascomycota</taxon>
        <taxon>Pezizomycotina</taxon>
        <taxon>Dothideomycetes</taxon>
        <taxon>Pleosporomycetidae</taxon>
        <taxon>Aulographales</taxon>
        <taxon>Rhizodiscinaceae</taxon>
        <taxon>Rhizodiscina</taxon>
    </lineage>
</organism>
<dbReference type="OrthoDB" id="3944128at2759"/>